<evidence type="ECO:0000259" key="3">
    <source>
        <dbReference type="PROSITE" id="PS50110"/>
    </source>
</evidence>
<accession>A0A017SVP7</accession>
<comment type="caution">
    <text evidence="4">The sequence shown here is derived from an EMBL/GenBank/DDBJ whole genome shotgun (WGS) entry which is preliminary data.</text>
</comment>
<dbReference type="Proteomes" id="UP000019678">
    <property type="component" value="Unassembled WGS sequence"/>
</dbReference>
<dbReference type="GO" id="GO:0000160">
    <property type="term" value="P:phosphorelay signal transduction system"/>
    <property type="evidence" value="ECO:0007669"/>
    <property type="project" value="InterPro"/>
</dbReference>
<dbReference type="AlphaFoldDB" id="A0A017SVP7"/>
<dbReference type="InterPro" id="IPR050595">
    <property type="entry name" value="Bact_response_regulator"/>
</dbReference>
<reference evidence="4 5" key="1">
    <citation type="submission" date="2013-05" db="EMBL/GenBank/DDBJ databases">
        <title>Genome assembly of Chondromyces apiculatus DSM 436.</title>
        <authorList>
            <person name="Sharma G."/>
            <person name="Khatri I."/>
            <person name="Kaur C."/>
            <person name="Mayilraj S."/>
            <person name="Subramanian S."/>
        </authorList>
    </citation>
    <scope>NUCLEOTIDE SEQUENCE [LARGE SCALE GENOMIC DNA]</scope>
    <source>
        <strain evidence="4 5">DSM 436</strain>
    </source>
</reference>
<proteinExistence type="predicted"/>
<name>A0A017SVP7_9BACT</name>
<keyword evidence="5" id="KW-1185">Reference proteome</keyword>
<evidence type="ECO:0000313" key="4">
    <source>
        <dbReference type="EMBL" id="EYF00852.1"/>
    </source>
</evidence>
<evidence type="ECO:0000256" key="2">
    <source>
        <dbReference type="PROSITE-ProRule" id="PRU00169"/>
    </source>
</evidence>
<feature type="domain" description="Response regulatory" evidence="3">
    <location>
        <begin position="25"/>
        <end position="138"/>
    </location>
</feature>
<dbReference type="PANTHER" id="PTHR44591:SF3">
    <property type="entry name" value="RESPONSE REGULATORY DOMAIN-CONTAINING PROTEIN"/>
    <property type="match status" value="1"/>
</dbReference>
<dbReference type="eggNOG" id="COG0745">
    <property type="taxonomic scope" value="Bacteria"/>
</dbReference>
<dbReference type="PANTHER" id="PTHR44591">
    <property type="entry name" value="STRESS RESPONSE REGULATOR PROTEIN 1"/>
    <property type="match status" value="1"/>
</dbReference>
<organism evidence="4 5">
    <name type="scientific">Chondromyces apiculatus DSM 436</name>
    <dbReference type="NCBI Taxonomy" id="1192034"/>
    <lineage>
        <taxon>Bacteria</taxon>
        <taxon>Pseudomonadati</taxon>
        <taxon>Myxococcota</taxon>
        <taxon>Polyangia</taxon>
        <taxon>Polyangiales</taxon>
        <taxon>Polyangiaceae</taxon>
        <taxon>Chondromyces</taxon>
    </lineage>
</organism>
<dbReference type="PROSITE" id="PS50110">
    <property type="entry name" value="RESPONSE_REGULATORY"/>
    <property type="match status" value="1"/>
</dbReference>
<dbReference type="InterPro" id="IPR011006">
    <property type="entry name" value="CheY-like_superfamily"/>
</dbReference>
<keyword evidence="1 2" id="KW-0597">Phosphoprotein</keyword>
<evidence type="ECO:0000256" key="1">
    <source>
        <dbReference type="ARBA" id="ARBA00022553"/>
    </source>
</evidence>
<dbReference type="Pfam" id="PF00072">
    <property type="entry name" value="Response_reg"/>
    <property type="match status" value="1"/>
</dbReference>
<protein>
    <submittedName>
        <fullName evidence="4">Response regulator receiver domain protein (CheY-like)</fullName>
    </submittedName>
</protein>
<dbReference type="SUPFAM" id="SSF52172">
    <property type="entry name" value="CheY-like"/>
    <property type="match status" value="1"/>
</dbReference>
<gene>
    <name evidence="4" type="ORF">CAP_8941</name>
</gene>
<dbReference type="Gene3D" id="3.40.50.2300">
    <property type="match status" value="1"/>
</dbReference>
<dbReference type="SMART" id="SM00448">
    <property type="entry name" value="REC"/>
    <property type="match status" value="1"/>
</dbReference>
<sequence>MKGPRDHDQSSATREGYSVNSARSPILVVDDDVEIREMLRLALSEEGYGVLCASDGAAALSLLDSEHPGLILLDMRMPVMDGWAFARAYAARPGPHAPIVVITAAVDAGRWAREIGASAAIAKPFDLNRLIEAVAAHMH</sequence>
<dbReference type="CDD" id="cd00156">
    <property type="entry name" value="REC"/>
    <property type="match status" value="1"/>
</dbReference>
<dbReference type="InterPro" id="IPR001789">
    <property type="entry name" value="Sig_transdc_resp-reg_receiver"/>
</dbReference>
<feature type="modified residue" description="4-aspartylphosphate" evidence="2">
    <location>
        <position position="74"/>
    </location>
</feature>
<evidence type="ECO:0000313" key="5">
    <source>
        <dbReference type="Proteomes" id="UP000019678"/>
    </source>
</evidence>
<dbReference type="EMBL" id="ASRX01000096">
    <property type="protein sequence ID" value="EYF00852.1"/>
    <property type="molecule type" value="Genomic_DNA"/>
</dbReference>
<dbReference type="STRING" id="1192034.CAP_8941"/>